<dbReference type="EMBL" id="KN433298">
    <property type="protein sequence ID" value="KHG25674.1"/>
    <property type="molecule type" value="Genomic_DNA"/>
</dbReference>
<reference evidence="2" key="1">
    <citation type="submission" date="2014-09" db="EMBL/GenBank/DDBJ databases">
        <authorList>
            <person name="Mudge J."/>
            <person name="Ramaraj T."/>
            <person name="Lindquist I.E."/>
            <person name="Bharti A.K."/>
            <person name="Sundararajan A."/>
            <person name="Cameron C.T."/>
            <person name="Woodward J.E."/>
            <person name="May G.D."/>
            <person name="Brubaker C."/>
            <person name="Broadhvest J."/>
            <person name="Wilkins T.A."/>
        </authorList>
    </citation>
    <scope>NUCLEOTIDE SEQUENCE</scope>
    <source>
        <strain evidence="2">cv. AKA8401</strain>
    </source>
</reference>
<gene>
    <name evidence="1" type="ORF">F383_31957</name>
</gene>
<name>A0A0B0PML6_GOSAR</name>
<sequence>MYCQFSHSHLCLYSSVLMSKTRHLLDWT</sequence>
<dbReference type="Proteomes" id="UP000032142">
    <property type="component" value="Unassembled WGS sequence"/>
</dbReference>
<proteinExistence type="predicted"/>
<organism evidence="1 2">
    <name type="scientific">Gossypium arboreum</name>
    <name type="common">Tree cotton</name>
    <name type="synonym">Gossypium nanking</name>
    <dbReference type="NCBI Taxonomy" id="29729"/>
    <lineage>
        <taxon>Eukaryota</taxon>
        <taxon>Viridiplantae</taxon>
        <taxon>Streptophyta</taxon>
        <taxon>Embryophyta</taxon>
        <taxon>Tracheophyta</taxon>
        <taxon>Spermatophyta</taxon>
        <taxon>Magnoliopsida</taxon>
        <taxon>eudicotyledons</taxon>
        <taxon>Gunneridae</taxon>
        <taxon>Pentapetalae</taxon>
        <taxon>rosids</taxon>
        <taxon>malvids</taxon>
        <taxon>Malvales</taxon>
        <taxon>Malvaceae</taxon>
        <taxon>Malvoideae</taxon>
        <taxon>Gossypium</taxon>
    </lineage>
</organism>
<dbReference type="AlphaFoldDB" id="A0A0B0PML6"/>
<protein>
    <submittedName>
        <fullName evidence="1">Uncharacterized protein</fullName>
    </submittedName>
</protein>
<accession>A0A0B0PML6</accession>
<evidence type="ECO:0000313" key="1">
    <source>
        <dbReference type="EMBL" id="KHG25674.1"/>
    </source>
</evidence>
<keyword evidence="2" id="KW-1185">Reference proteome</keyword>
<evidence type="ECO:0000313" key="2">
    <source>
        <dbReference type="Proteomes" id="UP000032142"/>
    </source>
</evidence>